<keyword evidence="2" id="KW-1185">Reference proteome</keyword>
<dbReference type="RefSeq" id="WP_220333901.1">
    <property type="nucleotide sequence ID" value="NZ_JAEUAK010000003.1"/>
</dbReference>
<evidence type="ECO:0000313" key="1">
    <source>
        <dbReference type="EMBL" id="MBW9052456.1"/>
    </source>
</evidence>
<sequence>MSNLPNDKSCEDEPYDDLTGTYWTPPEALHIDRIHPDIRAVLMEALGRRGSALLVTKEGYDKIEFYAAGTVDMASCIPVGGFTIAIDNENNRACGVCYCDGELGLTTPTKFAFRGDIDLAFADFYCLARDEGYVS</sequence>
<reference evidence="1 2" key="1">
    <citation type="journal article" date="2021" name="MBio">
        <title>Poor Competitiveness of Bradyrhizobium in Pigeon Pea Root Colonization in Indian Soils.</title>
        <authorList>
            <person name="Chalasani D."/>
            <person name="Basu A."/>
            <person name="Pullabhotla S.V.S.R.N."/>
            <person name="Jorrin B."/>
            <person name="Neal A.L."/>
            <person name="Poole P.S."/>
            <person name="Podile A.R."/>
            <person name="Tkacz A."/>
        </authorList>
    </citation>
    <scope>NUCLEOTIDE SEQUENCE [LARGE SCALE GENOMIC DNA]</scope>
    <source>
        <strain evidence="1 2">HU56</strain>
    </source>
</reference>
<dbReference type="Proteomes" id="UP000717752">
    <property type="component" value="Unassembled WGS sequence"/>
</dbReference>
<organism evidence="1 2">
    <name type="scientific">Rhizobium mesosinicum</name>
    <dbReference type="NCBI Taxonomy" id="335017"/>
    <lineage>
        <taxon>Bacteria</taxon>
        <taxon>Pseudomonadati</taxon>
        <taxon>Pseudomonadota</taxon>
        <taxon>Alphaproteobacteria</taxon>
        <taxon>Hyphomicrobiales</taxon>
        <taxon>Rhizobiaceae</taxon>
        <taxon>Rhizobium/Agrobacterium group</taxon>
        <taxon>Rhizobium</taxon>
    </lineage>
</organism>
<evidence type="ECO:0000313" key="2">
    <source>
        <dbReference type="Proteomes" id="UP000717752"/>
    </source>
</evidence>
<dbReference type="EMBL" id="JAEUAK010000003">
    <property type="protein sequence ID" value="MBW9052456.1"/>
    <property type="molecule type" value="Genomic_DNA"/>
</dbReference>
<gene>
    <name evidence="1" type="ORF">JNB85_08540</name>
</gene>
<comment type="caution">
    <text evidence="1">The sequence shown here is derived from an EMBL/GenBank/DDBJ whole genome shotgun (WGS) entry which is preliminary data.</text>
</comment>
<proteinExistence type="predicted"/>
<name>A0ABS7GRX6_9HYPH</name>
<protein>
    <submittedName>
        <fullName evidence="1">Uncharacterized protein</fullName>
    </submittedName>
</protein>
<accession>A0ABS7GRX6</accession>